<dbReference type="SMART" id="SM00354">
    <property type="entry name" value="HTH_LACI"/>
    <property type="match status" value="1"/>
</dbReference>
<dbReference type="PANTHER" id="PTHR30146:SF144">
    <property type="entry name" value="LACI-FAMILY TRANSCRIPTION REGULATOR"/>
    <property type="match status" value="1"/>
</dbReference>
<evidence type="ECO:0000313" key="5">
    <source>
        <dbReference type="EMBL" id="KAA9349832.1"/>
    </source>
</evidence>
<dbReference type="Proteomes" id="UP000326344">
    <property type="component" value="Unassembled WGS sequence"/>
</dbReference>
<keyword evidence="2" id="KW-0238">DNA-binding</keyword>
<dbReference type="GO" id="GO:0000976">
    <property type="term" value="F:transcription cis-regulatory region binding"/>
    <property type="evidence" value="ECO:0007669"/>
    <property type="project" value="TreeGrafter"/>
</dbReference>
<name>A0A5N1JAX4_9BACT</name>
<reference evidence="5 6" key="1">
    <citation type="submission" date="2019-09" db="EMBL/GenBank/DDBJ databases">
        <title>Genome Sequence of Larkinella sp MA1.</title>
        <authorList>
            <person name="Srinivasan S."/>
        </authorList>
    </citation>
    <scope>NUCLEOTIDE SEQUENCE [LARGE SCALE GENOMIC DNA]</scope>
    <source>
        <strain evidence="5 6">MA1</strain>
    </source>
</reference>
<accession>A0A5N1JAX4</accession>
<proteinExistence type="predicted"/>
<dbReference type="PROSITE" id="PS50932">
    <property type="entry name" value="HTH_LACI_2"/>
    <property type="match status" value="1"/>
</dbReference>
<evidence type="ECO:0000256" key="2">
    <source>
        <dbReference type="ARBA" id="ARBA00023125"/>
    </source>
</evidence>
<dbReference type="CDD" id="cd06307">
    <property type="entry name" value="PBP1_sugar_binding"/>
    <property type="match status" value="1"/>
</dbReference>
<dbReference type="GO" id="GO:0003700">
    <property type="term" value="F:DNA-binding transcription factor activity"/>
    <property type="evidence" value="ECO:0007669"/>
    <property type="project" value="TreeGrafter"/>
</dbReference>
<dbReference type="InterPro" id="IPR000843">
    <property type="entry name" value="HTH_LacI"/>
</dbReference>
<dbReference type="Gene3D" id="3.40.50.2300">
    <property type="match status" value="2"/>
</dbReference>
<gene>
    <name evidence="5" type="ORF">F0P93_20540</name>
</gene>
<dbReference type="AlphaFoldDB" id="A0A5N1JAX4"/>
<comment type="caution">
    <text evidence="5">The sequence shown here is derived from an EMBL/GenBank/DDBJ whole genome shotgun (WGS) entry which is preliminary data.</text>
</comment>
<protein>
    <submittedName>
        <fullName evidence="5">LacI family transcriptional regulator</fullName>
    </submittedName>
</protein>
<sequence length="355" mass="39785">MTKIIRIKDIAEMANVSMGTVDRVIHNRGKVSEDALKKVLEVLEQINYKPNLIARTLSSSKTQRLAVLLPDADLDPFWRSSILGIRQAYSEHNQFGVAVSEYLFDPYSGDSFREQARKALEWQPDGILLAPTLRQEALAFAEACQTNQIPLVCFNTHINELAMLSFIGQDLHQSGRVAAELMAMMASPGTILVTHIGEQVQNSVHIGAKETGFREFMAQKGRNHFEVITVQLASPTSPDFENSLAQTLETHPHTKGIYVTTSKAYEIARTLEKLGKTHVCLIGYDLIDDNLTYLRSGTINSLIHQNSDRQGFLGISYLTDYLVFQKPIPALRYLPLSIVTRENLDSYLSNIDFSQ</sequence>
<evidence type="ECO:0000313" key="6">
    <source>
        <dbReference type="Proteomes" id="UP000326344"/>
    </source>
</evidence>
<dbReference type="Pfam" id="PF13407">
    <property type="entry name" value="Peripla_BP_4"/>
    <property type="match status" value="1"/>
</dbReference>
<dbReference type="EMBL" id="VTWS01000005">
    <property type="protein sequence ID" value="KAA9349832.1"/>
    <property type="molecule type" value="Genomic_DNA"/>
</dbReference>
<dbReference type="Pfam" id="PF00356">
    <property type="entry name" value="LacI"/>
    <property type="match status" value="1"/>
</dbReference>
<evidence type="ECO:0000256" key="3">
    <source>
        <dbReference type="ARBA" id="ARBA00023163"/>
    </source>
</evidence>
<keyword evidence="1" id="KW-0805">Transcription regulation</keyword>
<dbReference type="InterPro" id="IPR010982">
    <property type="entry name" value="Lambda_DNA-bd_dom_sf"/>
</dbReference>
<keyword evidence="3" id="KW-0804">Transcription</keyword>
<dbReference type="PANTHER" id="PTHR30146">
    <property type="entry name" value="LACI-RELATED TRANSCRIPTIONAL REPRESSOR"/>
    <property type="match status" value="1"/>
</dbReference>
<dbReference type="RefSeq" id="WP_150879423.1">
    <property type="nucleotide sequence ID" value="NZ_VTWS01000005.1"/>
</dbReference>
<evidence type="ECO:0000256" key="1">
    <source>
        <dbReference type="ARBA" id="ARBA00023015"/>
    </source>
</evidence>
<dbReference type="SUPFAM" id="SSF53822">
    <property type="entry name" value="Periplasmic binding protein-like I"/>
    <property type="match status" value="1"/>
</dbReference>
<dbReference type="Gene3D" id="1.10.260.40">
    <property type="entry name" value="lambda repressor-like DNA-binding domains"/>
    <property type="match status" value="1"/>
</dbReference>
<organism evidence="5 6">
    <name type="scientific">Larkinella humicola</name>
    <dbReference type="NCBI Taxonomy" id="2607654"/>
    <lineage>
        <taxon>Bacteria</taxon>
        <taxon>Pseudomonadati</taxon>
        <taxon>Bacteroidota</taxon>
        <taxon>Cytophagia</taxon>
        <taxon>Cytophagales</taxon>
        <taxon>Spirosomataceae</taxon>
        <taxon>Larkinella</taxon>
    </lineage>
</organism>
<evidence type="ECO:0000259" key="4">
    <source>
        <dbReference type="PROSITE" id="PS50932"/>
    </source>
</evidence>
<dbReference type="InterPro" id="IPR025997">
    <property type="entry name" value="SBP_2_dom"/>
</dbReference>
<dbReference type="SUPFAM" id="SSF47413">
    <property type="entry name" value="lambda repressor-like DNA-binding domains"/>
    <property type="match status" value="1"/>
</dbReference>
<keyword evidence="6" id="KW-1185">Reference proteome</keyword>
<feature type="domain" description="HTH lacI-type" evidence="4">
    <location>
        <begin position="5"/>
        <end position="59"/>
    </location>
</feature>
<dbReference type="PROSITE" id="PS00356">
    <property type="entry name" value="HTH_LACI_1"/>
    <property type="match status" value="1"/>
</dbReference>
<dbReference type="CDD" id="cd01392">
    <property type="entry name" value="HTH_LacI"/>
    <property type="match status" value="1"/>
</dbReference>
<dbReference type="InterPro" id="IPR028082">
    <property type="entry name" value="Peripla_BP_I"/>
</dbReference>